<dbReference type="EMBL" id="BQKB01000059">
    <property type="protein sequence ID" value="GJM54031.1"/>
    <property type="molecule type" value="Genomic_DNA"/>
</dbReference>
<evidence type="ECO:0000313" key="2">
    <source>
        <dbReference type="EMBL" id="GJM54031.1"/>
    </source>
</evidence>
<dbReference type="InterPro" id="IPR022025">
    <property type="entry name" value="Amidoligase_2"/>
</dbReference>
<evidence type="ECO:0000313" key="4">
    <source>
        <dbReference type="Proteomes" id="UP001208692"/>
    </source>
</evidence>
<keyword evidence="4" id="KW-1185">Reference proteome</keyword>
<proteinExistence type="predicted"/>
<organism evidence="1 3">
    <name type="scientific">Capnocytophaga catalasegens</name>
    <dbReference type="NCBI Taxonomy" id="1004260"/>
    <lineage>
        <taxon>Bacteria</taxon>
        <taxon>Pseudomonadati</taxon>
        <taxon>Bacteroidota</taxon>
        <taxon>Flavobacteriia</taxon>
        <taxon>Flavobacteriales</taxon>
        <taxon>Flavobacteriaceae</taxon>
        <taxon>Capnocytophaga</taxon>
    </lineage>
</organism>
<comment type="caution">
    <text evidence="1">The sequence shown here is derived from an EMBL/GenBank/DDBJ whole genome shotgun (WGS) entry which is preliminary data.</text>
</comment>
<protein>
    <recommendedName>
        <fullName evidence="5">Amidoligase enzyme</fullName>
    </recommendedName>
</protein>
<name>A0AAV5AR96_9FLAO</name>
<sequence>MQKKITERTFGVEFEFADVNKKAVSLPMGFSWSKEETITNTDGKRSTFSMEYGGEVNSPPLKLCQEDRKLLKSVFENLKEKGGKVTWIQALHVHIYAGDFSLSDLKKVFYLSYYTAPYIQEIAYIDSWK</sequence>
<reference evidence="1 4" key="1">
    <citation type="submission" date="2021-11" db="EMBL/GenBank/DDBJ databases">
        <title>Draft genome sequence of Capnocytophaga sp. strain KC07075 isolated from cat oral cavity.</title>
        <authorList>
            <person name="Suzuki M."/>
            <person name="Imaoka K."/>
            <person name="Kimura M."/>
            <person name="Morikawa S."/>
            <person name="Maeda K."/>
        </authorList>
    </citation>
    <scope>NUCLEOTIDE SEQUENCE</scope>
    <source>
        <strain evidence="1">KC07075</strain>
        <strain evidence="2 4">KC07079</strain>
    </source>
</reference>
<dbReference type="EMBL" id="BQKA01000014">
    <property type="protein sequence ID" value="GJM49859.1"/>
    <property type="molecule type" value="Genomic_DNA"/>
</dbReference>
<dbReference type="Pfam" id="PF12224">
    <property type="entry name" value="Amidoligase_2"/>
    <property type="match status" value="1"/>
</dbReference>
<evidence type="ECO:0000313" key="3">
    <source>
        <dbReference type="Proteomes" id="UP001207736"/>
    </source>
</evidence>
<dbReference type="AlphaFoldDB" id="A0AAV5AR96"/>
<accession>A0AAV5AR96</accession>
<dbReference type="RefSeq" id="WP_264846538.1">
    <property type="nucleotide sequence ID" value="NZ_BPMA01000022.1"/>
</dbReference>
<gene>
    <name evidence="1" type="ORF">RCZ15_08340</name>
    <name evidence="2" type="ORF">RCZ16_23470</name>
</gene>
<evidence type="ECO:0000313" key="1">
    <source>
        <dbReference type="EMBL" id="GJM49859.1"/>
    </source>
</evidence>
<evidence type="ECO:0008006" key="5">
    <source>
        <dbReference type="Google" id="ProtNLM"/>
    </source>
</evidence>
<dbReference type="Proteomes" id="UP001207736">
    <property type="component" value="Unassembled WGS sequence"/>
</dbReference>
<dbReference type="Proteomes" id="UP001208692">
    <property type="component" value="Unassembled WGS sequence"/>
</dbReference>